<proteinExistence type="predicted"/>
<accession>A0A4S4M4B6</accession>
<evidence type="ECO:0000313" key="3">
    <source>
        <dbReference type="Proteomes" id="UP000308730"/>
    </source>
</evidence>
<evidence type="ECO:0000313" key="2">
    <source>
        <dbReference type="EMBL" id="THH19982.1"/>
    </source>
</evidence>
<protein>
    <recommendedName>
        <fullName evidence="4">Fungal-type protein kinase domain-containing protein</fullName>
    </recommendedName>
</protein>
<dbReference type="EMBL" id="SGPM01000512">
    <property type="protein sequence ID" value="THH19982.1"/>
    <property type="molecule type" value="Genomic_DNA"/>
</dbReference>
<feature type="compositionally biased region" description="Low complexity" evidence="1">
    <location>
        <begin position="376"/>
        <end position="396"/>
    </location>
</feature>
<dbReference type="OrthoDB" id="3259047at2759"/>
<dbReference type="Pfam" id="PF20414">
    <property type="entry name" value="DUF6698"/>
    <property type="match status" value="1"/>
</dbReference>
<sequence length="403" mass="44872">MSLVAPTREDALAAAQSQPIVQVGKKWRCTDGDESSGNSEDDSDEDVYRSCGRAFARLGDPGFVKIFQIVEQAINMIPEDSEDENDRELTERETRMAESWAVLTKIIPGFKALMFDPANATRRLWRRKLCKSINAGVCDARSDDTAGLKFKILNWLLEDITVKLLPPIPNDEEIKSLRGWNHPVTARLLTPLDYLADDNTYASVKAGRVKVTAEMWPRFLYAEGREYKPDDEESGLFMGHLMIRATKHIFMGPSSALKGPGYCRGTHCNARRINMNVITPRALAYVAVQVRFAISDAEKWATVDRQFSLAKFYWNVVAFFDDGEGQDVLDFYNHELFGETRQLQGLSDDLSDDPDSNRPSASERMKAQRAQKRARLAAPTTPAAPTGMAAPSTAAPVPGMSVA</sequence>
<evidence type="ECO:0000256" key="1">
    <source>
        <dbReference type="SAM" id="MobiDB-lite"/>
    </source>
</evidence>
<evidence type="ECO:0008006" key="4">
    <source>
        <dbReference type="Google" id="ProtNLM"/>
    </source>
</evidence>
<keyword evidence="3" id="KW-1185">Reference proteome</keyword>
<gene>
    <name evidence="2" type="ORF">EUX98_g8668</name>
</gene>
<feature type="region of interest" description="Disordered" evidence="1">
    <location>
        <begin position="343"/>
        <end position="403"/>
    </location>
</feature>
<dbReference type="Proteomes" id="UP000308730">
    <property type="component" value="Unassembled WGS sequence"/>
</dbReference>
<reference evidence="2 3" key="1">
    <citation type="submission" date="2019-02" db="EMBL/GenBank/DDBJ databases">
        <title>Genome sequencing of the rare red list fungi Antrodiella citrinella (Flaviporus citrinellus).</title>
        <authorList>
            <person name="Buettner E."/>
            <person name="Kellner H."/>
        </authorList>
    </citation>
    <scope>NUCLEOTIDE SEQUENCE [LARGE SCALE GENOMIC DNA]</scope>
    <source>
        <strain evidence="2 3">DSM 108506</strain>
    </source>
</reference>
<dbReference type="InterPro" id="IPR046521">
    <property type="entry name" value="DUF6698"/>
</dbReference>
<organism evidence="2 3">
    <name type="scientific">Antrodiella citrinella</name>
    <dbReference type="NCBI Taxonomy" id="2447956"/>
    <lineage>
        <taxon>Eukaryota</taxon>
        <taxon>Fungi</taxon>
        <taxon>Dikarya</taxon>
        <taxon>Basidiomycota</taxon>
        <taxon>Agaricomycotina</taxon>
        <taxon>Agaricomycetes</taxon>
        <taxon>Polyporales</taxon>
        <taxon>Steccherinaceae</taxon>
        <taxon>Antrodiella</taxon>
    </lineage>
</organism>
<name>A0A4S4M4B6_9APHY</name>
<comment type="caution">
    <text evidence="2">The sequence shown here is derived from an EMBL/GenBank/DDBJ whole genome shotgun (WGS) entry which is preliminary data.</text>
</comment>
<dbReference type="AlphaFoldDB" id="A0A4S4M4B6"/>